<dbReference type="Pfam" id="PF25021">
    <property type="entry name" value="TEN_NHL"/>
    <property type="match status" value="5"/>
</dbReference>
<feature type="repeat" description="NHL" evidence="2">
    <location>
        <begin position="161"/>
        <end position="191"/>
    </location>
</feature>
<sequence>MFKPFHYSLLIAILFLLPFHSNSQVMTTFAGNVSSGGTNTGDYGAATAAGLINCRGVALDPSGNVYIISGHVIRKVNSSGIITTYAGSTSTYGFSGDGGLAISANLYTPSGIAFDAAGNLYIADADNNRIRKVNTSGYISTIAGSTFGFSGDGGAAGLSKLARPEGVAIDATGNIYIADGGNQRIRKINTSGIISTIAGNGLTGFAGDGGAATSARFQTPNGIAVDASGNIYVADNGNFRIRKINTSGIISTVAGNASTGYGADGVAATATPLSMVTGVAVDASGNIYIPDWINYRIRKVSGGIISTIAGIGIDGYSGDGGPATAARVSRTEGIAIAPYNNIYIADAGNSVIRKIPCPGGTATIDPITGAAGLCPGTGLSLSETTVGGTWSSNAPSIATVDINGNVYGVGAGTATISYTVTNSCGPASATTSITVNPLPNAGTITGPGSICIPTSITLSSTITGGIWSSATPAIASVNGTGTVTALSVGTATISYALTNSCGSDTAMHNITVSATAPLVAGIAGPSAVCPGSSYTLTDATPGGTWTCSNTTLATISSAGIISAILSGIDTFSYAVSNACGTTVVSAVVTIQPTFTNNIINRIAGDMSTAGSSPGDGGPALAADIDVIAGITTDDTGNVYLADQNNFSIRKINTAGIIDEYYHAGTITGEEPSSLAFDASGNLYITRSNATTVKVTTGGIATTWGPGSPLSHKGICFDAAGNCYIGGGSAHNVMKISPSGVQSLFAGIGSVGYSGDGGMATAAELGIVTDITIDAAGNLYIASVNPSFPAHNVIRKVSPSGIITTVAGTAATGFSGDGGPATAARLNDPEAIAVDHDGNLLISDYVNFRIRKVDMGTGIISTIAGSSASGYSGDGGPASGATFTDVFDLTVDAMDNIILSDLQCVRKITTHAAGYITGNSTVCLGTTATLHDTAYAAYGSWSSSNPAIVAVNSTGVITGLALGSATITYTITNSCSADYVTKVINVVTVPVSGVITGASSLCANQSVTLSASTTGGVWTSSAPTIASVNTTGVVHGNTAGIAIISYTVTNTCGISITTDTITINPMPLAGMISGPHTVCTDSIIALSETVTGGGWSSTNISIATVNSAGNVRGMSAGTTTINYSVSNAFCSSFTNYTIIVSDCSHTNVASTSAVTAAMTITPNPNNGLFIFNLTSSSQETVSVTITDITGRKIATYNLATNTPSEIILNESPGIYFLTAITNSNSFSAKIVVTR</sequence>
<feature type="domain" description="BIG2" evidence="4">
    <location>
        <begin position="909"/>
        <end position="980"/>
    </location>
</feature>
<organism evidence="5 6">
    <name type="scientific">Flavipsychrobacter stenotrophus</name>
    <dbReference type="NCBI Taxonomy" id="2077091"/>
    <lineage>
        <taxon>Bacteria</taxon>
        <taxon>Pseudomonadati</taxon>
        <taxon>Bacteroidota</taxon>
        <taxon>Chitinophagia</taxon>
        <taxon>Chitinophagales</taxon>
        <taxon>Chitinophagaceae</taxon>
        <taxon>Flavipsychrobacter</taxon>
    </lineage>
</organism>
<dbReference type="InterPro" id="IPR001258">
    <property type="entry name" value="NHL_repeat"/>
</dbReference>
<evidence type="ECO:0000313" key="5">
    <source>
        <dbReference type="EMBL" id="PQJ13050.1"/>
    </source>
</evidence>
<dbReference type="Gene3D" id="2.40.10.500">
    <property type="match status" value="1"/>
</dbReference>
<dbReference type="OrthoDB" id="599566at2"/>
<evidence type="ECO:0000256" key="1">
    <source>
        <dbReference type="ARBA" id="ARBA00022737"/>
    </source>
</evidence>
<evidence type="ECO:0000313" key="6">
    <source>
        <dbReference type="Proteomes" id="UP000239872"/>
    </source>
</evidence>
<feature type="signal peptide" evidence="3">
    <location>
        <begin position="1"/>
        <end position="23"/>
    </location>
</feature>
<evidence type="ECO:0000256" key="3">
    <source>
        <dbReference type="SAM" id="SignalP"/>
    </source>
</evidence>
<dbReference type="InterPro" id="IPR026444">
    <property type="entry name" value="Secre_tail"/>
</dbReference>
<feature type="domain" description="BIG2" evidence="4">
    <location>
        <begin position="358"/>
        <end position="430"/>
    </location>
</feature>
<feature type="repeat" description="NHL" evidence="2">
    <location>
        <begin position="217"/>
        <end position="247"/>
    </location>
</feature>
<keyword evidence="3" id="KW-0732">Signal</keyword>
<dbReference type="InterPro" id="IPR008964">
    <property type="entry name" value="Invasin/intimin_cell_adhesion"/>
</dbReference>
<keyword evidence="1" id="KW-0677">Repeat</keyword>
<dbReference type="InterPro" id="IPR056822">
    <property type="entry name" value="TEN_NHL"/>
</dbReference>
<dbReference type="Pfam" id="PF18962">
    <property type="entry name" value="Por_Secre_tail"/>
    <property type="match status" value="1"/>
</dbReference>
<dbReference type="PROSITE" id="PS51125">
    <property type="entry name" value="NHL"/>
    <property type="match status" value="3"/>
</dbReference>
<gene>
    <name evidence="5" type="ORF">CJD36_004720</name>
</gene>
<dbReference type="EMBL" id="PPSL01000001">
    <property type="protein sequence ID" value="PQJ13050.1"/>
    <property type="molecule type" value="Genomic_DNA"/>
</dbReference>
<evidence type="ECO:0000256" key="2">
    <source>
        <dbReference type="PROSITE-ProRule" id="PRU00504"/>
    </source>
</evidence>
<feature type="chain" id="PRO_5015667175" description="BIG2 domain-containing protein" evidence="3">
    <location>
        <begin position="24"/>
        <end position="1233"/>
    </location>
</feature>
<dbReference type="Gene3D" id="2.120.10.30">
    <property type="entry name" value="TolB, C-terminal domain"/>
    <property type="match status" value="5"/>
</dbReference>
<keyword evidence="6" id="KW-1185">Reference proteome</keyword>
<dbReference type="InterPro" id="IPR011042">
    <property type="entry name" value="6-blade_b-propeller_TolB-like"/>
</dbReference>
<proteinExistence type="predicted"/>
<dbReference type="SMART" id="SM00635">
    <property type="entry name" value="BID_2"/>
    <property type="match status" value="3"/>
</dbReference>
<reference evidence="5 6" key="1">
    <citation type="submission" date="2018-01" db="EMBL/GenBank/DDBJ databases">
        <title>A novel member of the phylum Bacteroidetes isolated from glacier ice.</title>
        <authorList>
            <person name="Liu Q."/>
            <person name="Xin Y.-H."/>
        </authorList>
    </citation>
    <scope>NUCLEOTIDE SEQUENCE [LARGE SCALE GENOMIC DNA]</scope>
    <source>
        <strain evidence="5 6">RB1R16</strain>
    </source>
</reference>
<dbReference type="SUPFAM" id="SSF49373">
    <property type="entry name" value="Invasin/intimin cell-adhesion fragments"/>
    <property type="match status" value="4"/>
</dbReference>
<accession>A0A2S7T1H2</accession>
<dbReference type="PANTHER" id="PTHR13833">
    <property type="match status" value="1"/>
</dbReference>
<name>A0A2S7T1H2_9BACT</name>
<dbReference type="InterPro" id="IPR003343">
    <property type="entry name" value="Big_2"/>
</dbReference>
<dbReference type="Pfam" id="PF02368">
    <property type="entry name" value="Big_2"/>
    <property type="match status" value="2"/>
</dbReference>
<evidence type="ECO:0000259" key="4">
    <source>
        <dbReference type="SMART" id="SM00635"/>
    </source>
</evidence>
<feature type="domain" description="BIG2" evidence="4">
    <location>
        <begin position="988"/>
        <end position="1057"/>
    </location>
</feature>
<comment type="caution">
    <text evidence="5">The sequence shown here is derived from an EMBL/GenBank/DDBJ whole genome shotgun (WGS) entry which is preliminary data.</text>
</comment>
<dbReference type="Proteomes" id="UP000239872">
    <property type="component" value="Unassembled WGS sequence"/>
</dbReference>
<dbReference type="SUPFAM" id="SSF101898">
    <property type="entry name" value="NHL repeat"/>
    <property type="match status" value="2"/>
</dbReference>
<dbReference type="CDD" id="cd14953">
    <property type="entry name" value="NHL_like_1"/>
    <property type="match status" value="1"/>
</dbReference>
<dbReference type="PANTHER" id="PTHR13833:SF71">
    <property type="entry name" value="NHL DOMAIN-CONTAINING PROTEIN"/>
    <property type="match status" value="1"/>
</dbReference>
<dbReference type="NCBIfam" id="TIGR04183">
    <property type="entry name" value="Por_Secre_tail"/>
    <property type="match status" value="1"/>
</dbReference>
<feature type="repeat" description="NHL" evidence="2">
    <location>
        <begin position="105"/>
        <end position="136"/>
    </location>
</feature>
<dbReference type="Gene3D" id="2.60.40.1080">
    <property type="match status" value="3"/>
</dbReference>
<dbReference type="RefSeq" id="WP_105037934.1">
    <property type="nucleotide sequence ID" value="NZ_PPSL01000001.1"/>
</dbReference>
<dbReference type="AlphaFoldDB" id="A0A2S7T1H2"/>
<protein>
    <recommendedName>
        <fullName evidence="4">BIG2 domain-containing protein</fullName>
    </recommendedName>
</protein>